<dbReference type="InterPro" id="IPR017853">
    <property type="entry name" value="GH"/>
</dbReference>
<comment type="caution">
    <text evidence="1">The sequence shown here is derived from an EMBL/GenBank/DDBJ whole genome shotgun (WGS) entry which is preliminary data.</text>
</comment>
<gene>
    <name evidence="1" type="ORF">HRbin17_01015</name>
</gene>
<dbReference type="Proteomes" id="UP000236173">
    <property type="component" value="Unassembled WGS sequence"/>
</dbReference>
<sequence length="600" mass="66864">MRWFILLAIVALCDAGFSEQERWVLEDFEQGTGRWFVEAHQNRESEPLPLAQLETSHLTPSGQSQRAGLFLWRRAHEGEWARFIFPLNGAQLSARKATALTFTWVGDGSTASVTLSLVVERQGTERVFRAELPLPTGWQTERLAWDSFRDADGTPATVFVRYFTALRIERNGPFAPFFFVMDDVAVEVSAPSVPAVTARAVVDFQQEQGVTLLRWGAHWDPVAFELLQNATARKRIAELRLGLARVVVNEWLQGRSFEVAVRDVTAWARQVRRLDMVPLVTLTPMAPDDLPSGAFQQQAVFWAQRLAETVRLFEVFHRPAEPPLQLRPEVVAVYFASLQDAIKRVVPNAQVGGWGEGAAWRSRLTTLFAKSPRPDFLTLNFYGSHTASTSDEELMRAARETVSADLPDQVPLNRLDEWLRRLYPPSGVPLQVSECALNAARTKDGEPADNRVGTSFHAAWLAALFTAMAGKAESLVHYCLASNGWGLLDRQGTPQAAYWAVWACNTYFPAGTPLVAAASNYAPCLILAGRTATAGNVLVVNTHTAEMEVLLEAIGVERARLVRWRLLRERETPTYAEQKASPVVRLVLPSYGVAVVQFVW</sequence>
<proteinExistence type="predicted"/>
<dbReference type="AlphaFoldDB" id="A0A2H5XBE3"/>
<evidence type="ECO:0000313" key="2">
    <source>
        <dbReference type="Proteomes" id="UP000236173"/>
    </source>
</evidence>
<accession>A0A2H5XBE3</accession>
<name>A0A2H5XBE3_9BACT</name>
<dbReference type="SUPFAM" id="SSF51445">
    <property type="entry name" value="(Trans)glycosidases"/>
    <property type="match status" value="1"/>
</dbReference>
<dbReference type="Gene3D" id="3.20.20.80">
    <property type="entry name" value="Glycosidases"/>
    <property type="match status" value="1"/>
</dbReference>
<evidence type="ECO:0000313" key="1">
    <source>
        <dbReference type="EMBL" id="GBC98502.1"/>
    </source>
</evidence>
<protein>
    <submittedName>
        <fullName evidence="1">Uncharacterized protein</fullName>
    </submittedName>
</protein>
<organism evidence="1 2">
    <name type="scientific">Candidatus Fervidibacter japonicus</name>
    <dbReference type="NCBI Taxonomy" id="2035412"/>
    <lineage>
        <taxon>Bacteria</taxon>
        <taxon>Candidatus Fervidibacterota</taxon>
        <taxon>Candidatus Fervidibacter</taxon>
    </lineage>
</organism>
<dbReference type="EMBL" id="BEHT01000011">
    <property type="protein sequence ID" value="GBC98502.1"/>
    <property type="molecule type" value="Genomic_DNA"/>
</dbReference>
<reference evidence="2" key="1">
    <citation type="submission" date="2017-09" db="EMBL/GenBank/DDBJ databases">
        <title>Metaegenomics of thermophilic ammonia-oxidizing enrichment culture.</title>
        <authorList>
            <person name="Kato S."/>
            <person name="Suzuki K."/>
        </authorList>
    </citation>
    <scope>NUCLEOTIDE SEQUENCE [LARGE SCALE GENOMIC DNA]</scope>
</reference>